<evidence type="ECO:0000313" key="3">
    <source>
        <dbReference type="Proteomes" id="UP000198282"/>
    </source>
</evidence>
<evidence type="ECO:0000313" key="2">
    <source>
        <dbReference type="EMBL" id="SNT44249.1"/>
    </source>
</evidence>
<sequence>MILLTSPEIATDGTEISVYGDLDVITGVELRRVIGALTAVRLELDLAHVTFLDCAGVRILLWADERVRDLGGSMIILRPSDLVLRLLRLLELDQCLVIRQSGGAVGTGRTATGD</sequence>
<accession>A0A239MQX6</accession>
<gene>
    <name evidence="2" type="ORF">SAMN05216276_104362</name>
</gene>
<dbReference type="CDD" id="cd07043">
    <property type="entry name" value="STAS_anti-anti-sigma_factors"/>
    <property type="match status" value="1"/>
</dbReference>
<dbReference type="Proteomes" id="UP000198282">
    <property type="component" value="Unassembled WGS sequence"/>
</dbReference>
<dbReference type="InterPro" id="IPR036513">
    <property type="entry name" value="STAS_dom_sf"/>
</dbReference>
<dbReference type="PROSITE" id="PS50801">
    <property type="entry name" value="STAS"/>
    <property type="match status" value="1"/>
</dbReference>
<protein>
    <submittedName>
        <fullName evidence="2">Anti-anti-sigma factor</fullName>
    </submittedName>
</protein>
<feature type="domain" description="STAS" evidence="1">
    <location>
        <begin position="16"/>
        <end position="97"/>
    </location>
</feature>
<keyword evidence="3" id="KW-1185">Reference proteome</keyword>
<evidence type="ECO:0000259" key="1">
    <source>
        <dbReference type="PROSITE" id="PS50801"/>
    </source>
</evidence>
<dbReference type="OrthoDB" id="4833278at2"/>
<organism evidence="2 3">
    <name type="scientific">Streptosporangium subroseum</name>
    <dbReference type="NCBI Taxonomy" id="106412"/>
    <lineage>
        <taxon>Bacteria</taxon>
        <taxon>Bacillati</taxon>
        <taxon>Actinomycetota</taxon>
        <taxon>Actinomycetes</taxon>
        <taxon>Streptosporangiales</taxon>
        <taxon>Streptosporangiaceae</taxon>
        <taxon>Streptosporangium</taxon>
    </lineage>
</organism>
<proteinExistence type="predicted"/>
<dbReference type="RefSeq" id="WP_089211150.1">
    <property type="nucleotide sequence ID" value="NZ_FZOD01000043.1"/>
</dbReference>
<name>A0A239MQX6_9ACTN</name>
<dbReference type="SUPFAM" id="SSF52091">
    <property type="entry name" value="SpoIIaa-like"/>
    <property type="match status" value="1"/>
</dbReference>
<dbReference type="Gene3D" id="3.30.750.24">
    <property type="entry name" value="STAS domain"/>
    <property type="match status" value="1"/>
</dbReference>
<dbReference type="Pfam" id="PF01740">
    <property type="entry name" value="STAS"/>
    <property type="match status" value="1"/>
</dbReference>
<dbReference type="EMBL" id="FZOD01000043">
    <property type="protein sequence ID" value="SNT44249.1"/>
    <property type="molecule type" value="Genomic_DNA"/>
</dbReference>
<reference evidence="2 3" key="1">
    <citation type="submission" date="2017-06" db="EMBL/GenBank/DDBJ databases">
        <authorList>
            <person name="Kim H.J."/>
            <person name="Triplett B.A."/>
        </authorList>
    </citation>
    <scope>NUCLEOTIDE SEQUENCE [LARGE SCALE GENOMIC DNA]</scope>
    <source>
        <strain evidence="2 3">CGMCC 4.2132</strain>
    </source>
</reference>
<dbReference type="InterPro" id="IPR002645">
    <property type="entry name" value="STAS_dom"/>
</dbReference>
<dbReference type="AlphaFoldDB" id="A0A239MQX6"/>